<dbReference type="InterPro" id="IPR013857">
    <property type="entry name" value="NADH-UbQ_OxRdtase-assoc_prot30"/>
</dbReference>
<keyword evidence="4" id="KW-1185">Reference proteome</keyword>
<dbReference type="OMA" id="IMVRSFF"/>
<organism evidence="3 4">
    <name type="scientific">Gonapodya prolifera (strain JEL478)</name>
    <name type="common">Monoblepharis prolifera</name>
    <dbReference type="NCBI Taxonomy" id="1344416"/>
    <lineage>
        <taxon>Eukaryota</taxon>
        <taxon>Fungi</taxon>
        <taxon>Fungi incertae sedis</taxon>
        <taxon>Chytridiomycota</taxon>
        <taxon>Chytridiomycota incertae sedis</taxon>
        <taxon>Monoblepharidomycetes</taxon>
        <taxon>Monoblepharidales</taxon>
        <taxon>Gonapodyaceae</taxon>
        <taxon>Gonapodya</taxon>
    </lineage>
</organism>
<name>A0A139AWK4_GONPJ</name>
<dbReference type="PANTHER" id="PTHR13194:SF19">
    <property type="entry name" value="NAD(P)-BINDING ROSSMANN-FOLD SUPERFAMILY PROTEIN"/>
    <property type="match status" value="1"/>
</dbReference>
<dbReference type="STRING" id="1344416.A0A139AWK4"/>
<keyword evidence="3" id="KW-0830">Ubiquinone</keyword>
<evidence type="ECO:0000313" key="4">
    <source>
        <dbReference type="Proteomes" id="UP000070544"/>
    </source>
</evidence>
<dbReference type="OrthoDB" id="426386at2759"/>
<dbReference type="AlphaFoldDB" id="A0A139AWK4"/>
<evidence type="ECO:0000313" key="3">
    <source>
        <dbReference type="EMBL" id="KXS21108.1"/>
    </source>
</evidence>
<sequence>MLCAAAIPHLTRGSKNGRILYLFGGSKPWSVAQWTDSDDRVRGGSSRSHLSLLDTEGTAVRFHGTLDTTTLGGAGFASQRTVGELSLDVSAYDGFVLWVGKNDGKKYAFNVKDVLPPVEAGVREQSTLSWEFFFVPPLEGGAVVVEWSQLVPTYRGRVQTDPPPLDKKSIKRFSIMARSFFDQQSGEFSLVINSIAAFKKPFWYPEGTALTKQSSQV</sequence>
<gene>
    <name evidence="3" type="ORF">M427DRAFT_93706</name>
</gene>
<evidence type="ECO:0000259" key="2">
    <source>
        <dbReference type="Pfam" id="PF08547"/>
    </source>
</evidence>
<reference evidence="3 4" key="1">
    <citation type="journal article" date="2015" name="Genome Biol. Evol.">
        <title>Phylogenomic analyses indicate that early fungi evolved digesting cell walls of algal ancestors of land plants.</title>
        <authorList>
            <person name="Chang Y."/>
            <person name="Wang S."/>
            <person name="Sekimoto S."/>
            <person name="Aerts A.L."/>
            <person name="Choi C."/>
            <person name="Clum A."/>
            <person name="LaButti K.M."/>
            <person name="Lindquist E.A."/>
            <person name="Yee Ngan C."/>
            <person name="Ohm R.A."/>
            <person name="Salamov A.A."/>
            <person name="Grigoriev I.V."/>
            <person name="Spatafora J.W."/>
            <person name="Berbee M.L."/>
        </authorList>
    </citation>
    <scope>NUCLEOTIDE SEQUENCE [LARGE SCALE GENOMIC DNA]</scope>
    <source>
        <strain evidence="3 4">JEL478</strain>
    </source>
</reference>
<proteinExistence type="inferred from homology"/>
<dbReference type="GO" id="GO:0010257">
    <property type="term" value="P:NADH dehydrogenase complex assembly"/>
    <property type="evidence" value="ECO:0007669"/>
    <property type="project" value="TreeGrafter"/>
</dbReference>
<dbReference type="Proteomes" id="UP000070544">
    <property type="component" value="Unassembled WGS sequence"/>
</dbReference>
<dbReference type="EMBL" id="KQ965733">
    <property type="protein sequence ID" value="KXS21108.1"/>
    <property type="molecule type" value="Genomic_DNA"/>
</dbReference>
<dbReference type="Pfam" id="PF08547">
    <property type="entry name" value="CIA30"/>
    <property type="match status" value="1"/>
</dbReference>
<dbReference type="SUPFAM" id="SSF49785">
    <property type="entry name" value="Galactose-binding domain-like"/>
    <property type="match status" value="1"/>
</dbReference>
<accession>A0A139AWK4</accession>
<feature type="domain" description="NADH:ubiquinone oxidoreductase intermediate-associated protein 30" evidence="2">
    <location>
        <begin position="28"/>
        <end position="192"/>
    </location>
</feature>
<comment type="similarity">
    <text evidence="1">Belongs to the CIA30 family.</text>
</comment>
<dbReference type="InterPro" id="IPR008979">
    <property type="entry name" value="Galactose-bd-like_sf"/>
</dbReference>
<dbReference type="PANTHER" id="PTHR13194">
    <property type="entry name" value="COMPLEX I INTERMEDIATE-ASSOCIATED PROTEIN 30"/>
    <property type="match status" value="1"/>
</dbReference>
<dbReference type="InterPro" id="IPR039131">
    <property type="entry name" value="NDUFAF1"/>
</dbReference>
<dbReference type="GO" id="GO:0051082">
    <property type="term" value="F:unfolded protein binding"/>
    <property type="evidence" value="ECO:0007669"/>
    <property type="project" value="TreeGrafter"/>
</dbReference>
<evidence type="ECO:0000256" key="1">
    <source>
        <dbReference type="ARBA" id="ARBA00007884"/>
    </source>
</evidence>
<protein>
    <submittedName>
        <fullName evidence="3">NADH:ubiquinone oxidoreductase complex I intermediate-associated protein 30</fullName>
    </submittedName>
</protein>